<evidence type="ECO:0000256" key="9">
    <source>
        <dbReference type="ARBA" id="ARBA00023157"/>
    </source>
</evidence>
<dbReference type="GO" id="GO:0009653">
    <property type="term" value="P:anatomical structure morphogenesis"/>
    <property type="evidence" value="ECO:0007669"/>
    <property type="project" value="UniProtKB-ARBA"/>
</dbReference>
<dbReference type="OrthoDB" id="6491773at2759"/>
<evidence type="ECO:0000256" key="2">
    <source>
        <dbReference type="ARBA" id="ARBA00022536"/>
    </source>
</evidence>
<evidence type="ECO:0000256" key="10">
    <source>
        <dbReference type="PROSITE-ProRule" id="PRU00043"/>
    </source>
</evidence>
<keyword evidence="6 10" id="KW-0106">Calcium</keyword>
<dbReference type="RefSeq" id="XP_010775086.1">
    <property type="nucleotide sequence ID" value="XM_010776784.1"/>
</dbReference>
<dbReference type="Proteomes" id="UP000504611">
    <property type="component" value="Unplaced"/>
</dbReference>
<dbReference type="PROSITE" id="PS50268">
    <property type="entry name" value="CADHERIN_2"/>
    <property type="match status" value="8"/>
</dbReference>
<evidence type="ECO:0000256" key="4">
    <source>
        <dbReference type="ARBA" id="ARBA00022729"/>
    </source>
</evidence>
<dbReference type="FunFam" id="2.60.40.60:FF:000252">
    <property type="entry name" value="Cadherin related family member 2"/>
    <property type="match status" value="1"/>
</dbReference>
<keyword evidence="2" id="KW-0245">EGF-like domain</keyword>
<dbReference type="FunFam" id="2.60.40.60:FF:000092">
    <property type="entry name" value="Protocadherin 8"/>
    <property type="match status" value="1"/>
</dbReference>
<feature type="domain" description="Cadherin" evidence="12">
    <location>
        <begin position="150"/>
        <end position="260"/>
    </location>
</feature>
<dbReference type="InterPro" id="IPR015919">
    <property type="entry name" value="Cadherin-like_sf"/>
</dbReference>
<reference evidence="14" key="1">
    <citation type="submission" date="2025-08" db="UniProtKB">
        <authorList>
            <consortium name="RefSeq"/>
        </authorList>
    </citation>
    <scope>IDENTIFICATION</scope>
    <source>
        <tissue evidence="14">Muscle</tissue>
    </source>
</reference>
<keyword evidence="3" id="KW-0812">Transmembrane</keyword>
<dbReference type="PANTHER" id="PTHR24026:SF133">
    <property type="entry name" value="CADHERIN-RELATED FAMILY MEMBER 2"/>
    <property type="match status" value="1"/>
</dbReference>
<gene>
    <name evidence="14" type="primary">LOC104950285</name>
</gene>
<dbReference type="GO" id="GO:0005886">
    <property type="term" value="C:plasma membrane"/>
    <property type="evidence" value="ECO:0007669"/>
    <property type="project" value="UniProtKB-SubCell"/>
</dbReference>
<dbReference type="GO" id="GO:0005509">
    <property type="term" value="F:calcium ion binding"/>
    <property type="evidence" value="ECO:0007669"/>
    <property type="project" value="UniProtKB-UniRule"/>
</dbReference>
<feature type="domain" description="Cadherin" evidence="12">
    <location>
        <begin position="274"/>
        <end position="382"/>
    </location>
</feature>
<feature type="domain" description="Cadherin" evidence="12">
    <location>
        <begin position="824"/>
        <end position="943"/>
    </location>
</feature>
<evidence type="ECO:0000313" key="13">
    <source>
        <dbReference type="Proteomes" id="UP000504611"/>
    </source>
</evidence>
<evidence type="ECO:0000256" key="6">
    <source>
        <dbReference type="ARBA" id="ARBA00022837"/>
    </source>
</evidence>
<comment type="subcellular location">
    <subcellularLocation>
        <location evidence="1">Membrane</location>
        <topology evidence="1">Single-pass membrane protein</topology>
    </subcellularLocation>
</comment>
<dbReference type="PANTHER" id="PTHR24026">
    <property type="entry name" value="FAT ATYPICAL CADHERIN-RELATED"/>
    <property type="match status" value="1"/>
</dbReference>
<dbReference type="Pfam" id="PF00028">
    <property type="entry name" value="Cadherin"/>
    <property type="match status" value="5"/>
</dbReference>
<evidence type="ECO:0000313" key="14">
    <source>
        <dbReference type="RefSeq" id="XP_010775086.1"/>
    </source>
</evidence>
<keyword evidence="9" id="KW-1015">Disulfide bond</keyword>
<feature type="compositionally biased region" description="Polar residues" evidence="11">
    <location>
        <begin position="1399"/>
        <end position="1413"/>
    </location>
</feature>
<proteinExistence type="predicted"/>
<evidence type="ECO:0000256" key="1">
    <source>
        <dbReference type="ARBA" id="ARBA00004167"/>
    </source>
</evidence>
<dbReference type="SUPFAM" id="SSF49313">
    <property type="entry name" value="Cadherin-like"/>
    <property type="match status" value="8"/>
</dbReference>
<feature type="region of interest" description="Disordered" evidence="11">
    <location>
        <begin position="1437"/>
        <end position="1460"/>
    </location>
</feature>
<dbReference type="SMART" id="SM00112">
    <property type="entry name" value="CA"/>
    <property type="match status" value="8"/>
</dbReference>
<feature type="domain" description="Cadherin" evidence="12">
    <location>
        <begin position="597"/>
        <end position="707"/>
    </location>
</feature>
<evidence type="ECO:0000256" key="8">
    <source>
        <dbReference type="ARBA" id="ARBA00023136"/>
    </source>
</evidence>
<dbReference type="FunFam" id="2.60.40.60:FF:000058">
    <property type="entry name" value="FAT atypical cadherin 3"/>
    <property type="match status" value="1"/>
</dbReference>
<keyword evidence="13" id="KW-1185">Reference proteome</keyword>
<dbReference type="KEGG" id="ncc:104950285"/>
<evidence type="ECO:0000259" key="12">
    <source>
        <dbReference type="PROSITE" id="PS50268"/>
    </source>
</evidence>
<dbReference type="GO" id="GO:0007156">
    <property type="term" value="P:homophilic cell adhesion via plasma membrane adhesion molecules"/>
    <property type="evidence" value="ECO:0007669"/>
    <property type="project" value="InterPro"/>
</dbReference>
<accession>A0A6I9NKQ6</accession>
<dbReference type="CDD" id="cd11304">
    <property type="entry name" value="Cadherin_repeat"/>
    <property type="match status" value="8"/>
</dbReference>
<feature type="domain" description="Cadherin" evidence="12">
    <location>
        <begin position="494"/>
        <end position="596"/>
    </location>
</feature>
<evidence type="ECO:0000256" key="3">
    <source>
        <dbReference type="ARBA" id="ARBA00022692"/>
    </source>
</evidence>
<dbReference type="PRINTS" id="PR00205">
    <property type="entry name" value="CADHERIN"/>
</dbReference>
<feature type="compositionally biased region" description="Basic and acidic residues" evidence="11">
    <location>
        <begin position="1447"/>
        <end position="1460"/>
    </location>
</feature>
<dbReference type="InterPro" id="IPR002126">
    <property type="entry name" value="Cadherin-like_dom"/>
</dbReference>
<keyword evidence="5" id="KW-0677">Repeat</keyword>
<keyword evidence="4" id="KW-0732">Signal</keyword>
<dbReference type="InterPro" id="IPR020894">
    <property type="entry name" value="Cadherin_CS"/>
</dbReference>
<sequence>MTLGVYVYDGQTGTQKDLTLIIEEANDNKPIFQEPSYDIDVNENTAIGASLFKAEATDADTSSAGVITYSIDEVTPIAGFSLFSIVATTGEVRLKGNLNYTALSTFYRLRINATDGGGACHYKPIKNYFSSVVFSFVTVVDVPDLDPQFIGLPYVGKVEENALSDTTVFRVTAMDQDTGVNDNLLYSIEDSTAAVGLFKISLIDGIISVSSGIDREEIGDTVTLTVKATESKENIHGVRASTTTDVQINIIDKNDNPPKFYKCGDTADERSCVIASDFTGDVVEHSLGAVFINMTVKDLDKIKKTKLTLEGVNSDVFLVEPQSTASDSIVQLLVKQPQNLDYEKIQRIVLSVIAIDEEDTSFRSTATVTINIKDANDNSPEFPNDTYKLEVAEHSPAGTVLDIITADDPDTMDQGNITYKLLPESILLYFDVDPNTGAVSVKNATLLDREVRSLYSATLQARDTDGKPGSTVLEITLTDINDHPPVMNRDSYQEFVKEGQKFELKIQATDADESGTQNSQLVFGIEPSRYSDNFTINPETGVLANRGNLDREALDPDLDGRIELNVTATDKGDPPLSTMVPVIINVEDVNDNGPKFKALSYKFSVKEGEKGAFVGSVQAEDLDQTTEFNRISYSIINGGFGSFIIRTFADERGYRGNITVDFDLELDYESTHKRYKLQVEAADLEQVKATVMVEVDVLDVNDERPEFKPSEPVKVKENTTISGAVGSFTAQDKDGHHSLVYELESIKCRCNGSMTDCSWFILDPTGEVRVNPEHTIDYEQCDLAVIEAQVVDEYTEKGENNSVTTGEMVIEIEDINDNAPEFILSNSVFVVVSESASKGTSVAGVSATDRDSLINRQIEFEVTGVKFEDNNNKTSDMRMLYEAVTTQQKDIYVGIIQTTEGLDTSLKGRYLVSVSATDSGELSTSTVLEIFAVDESYRVNLKFTQSQAMVEENLNEIIRALISATKAAVEIAGIGSEFPESSRASGNTIVVAYFVYSNGTALTSTEVETMISDPDHAYILIELGLADIPTSQSPLFTTTDALLSAEPNFTNCCDDILDFQCLNFEGYYQPQNILPSSPSDLCSLDAPTDPFSSPLSHSPSDTWANETPYLGPPSPGNNFTNEDLQFFPGFISSKSDTVPLECEVRDTPKDRNQPNTSFGFAALGNIDFTAKDRLFSKNPGMRLSREDLRTQSVVSKPLLFGATPSSVTPQTPVTLTPPCINVKASTSQSKAQSNLRTQGPFHRMTIPSKSQTFSSCQPNTARGVPQNCLPKSVPASQTAKKFPSSQLFTLKNPNPPDNPFKFQEKNSTVIHRVLKYQGGNQSQNLYSAPCKDAMAAGSPIATSRTFGAKSGAFEKTQQCQKLSVDSHHKGNVSVHGFGKDVGHFGSSSNPSRANPHFNKPNSLPLSFGKNTMPSDKHESGEPNLTFKNMQRPLFFPSKVSDGYSSTQDKKSTSSATSDKHQSCFIQQDPFDFSFSSPMPQHNNPQVAHSTPTGTPAPANKSQSSTSSASFPYGYQGPPYVVNFSGDHSLTLGLRDGADGYPGLGSTNYTYHCLMEPSGTQGRLVLEPCGPQLPNPASFSLGGFSGLKGQDEHCRKDMHQQYQPGEQQGTQHYGNVPLSHSMGATKPKRVRLVVTDGTVDLDLQYSD</sequence>
<organism evidence="13 14">
    <name type="scientific">Notothenia coriiceps</name>
    <name type="common">black rockcod</name>
    <dbReference type="NCBI Taxonomy" id="8208"/>
    <lineage>
        <taxon>Eukaryota</taxon>
        <taxon>Metazoa</taxon>
        <taxon>Chordata</taxon>
        <taxon>Craniata</taxon>
        <taxon>Vertebrata</taxon>
        <taxon>Euteleostomi</taxon>
        <taxon>Actinopterygii</taxon>
        <taxon>Neopterygii</taxon>
        <taxon>Teleostei</taxon>
        <taxon>Neoteleostei</taxon>
        <taxon>Acanthomorphata</taxon>
        <taxon>Eupercaria</taxon>
        <taxon>Perciformes</taxon>
        <taxon>Notothenioidei</taxon>
        <taxon>Nototheniidae</taxon>
        <taxon>Notothenia</taxon>
    </lineage>
</organism>
<evidence type="ECO:0000256" key="11">
    <source>
        <dbReference type="SAM" id="MobiDB-lite"/>
    </source>
</evidence>
<feature type="region of interest" description="Disordered" evidence="11">
    <location>
        <begin position="1381"/>
        <end position="1424"/>
    </location>
</feature>
<protein>
    <submittedName>
        <fullName evidence="14">Cadherin-related family member 2</fullName>
    </submittedName>
</protein>
<name>A0A6I9NKQ6_9TELE</name>
<feature type="domain" description="Cadherin" evidence="12">
    <location>
        <begin position="383"/>
        <end position="487"/>
    </location>
</feature>
<dbReference type="FunFam" id="2.60.40.60:FF:000168">
    <property type="entry name" value="Cadherin-related family member 2"/>
    <property type="match status" value="1"/>
</dbReference>
<evidence type="ECO:0000256" key="5">
    <source>
        <dbReference type="ARBA" id="ARBA00022737"/>
    </source>
</evidence>
<keyword evidence="7" id="KW-1133">Transmembrane helix</keyword>
<dbReference type="Gene3D" id="2.60.40.60">
    <property type="entry name" value="Cadherins"/>
    <property type="match status" value="8"/>
</dbReference>
<dbReference type="PROSITE" id="PS00232">
    <property type="entry name" value="CADHERIN_1"/>
    <property type="match status" value="3"/>
</dbReference>
<feature type="compositionally biased region" description="Polar residues" evidence="11">
    <location>
        <begin position="1474"/>
        <end position="1493"/>
    </location>
</feature>
<keyword evidence="8" id="KW-0472">Membrane</keyword>
<feature type="domain" description="Cadherin" evidence="12">
    <location>
        <begin position="707"/>
        <end position="822"/>
    </location>
</feature>
<feature type="region of interest" description="Disordered" evidence="11">
    <location>
        <begin position="1474"/>
        <end position="1510"/>
    </location>
</feature>
<evidence type="ECO:0000256" key="7">
    <source>
        <dbReference type="ARBA" id="ARBA00022989"/>
    </source>
</evidence>
<feature type="domain" description="Cadherin" evidence="12">
    <location>
        <begin position="33"/>
        <end position="149"/>
    </location>
</feature>